<evidence type="ECO:0000313" key="3">
    <source>
        <dbReference type="Proteomes" id="UP000183561"/>
    </source>
</evidence>
<evidence type="ECO:0000256" key="1">
    <source>
        <dbReference type="SAM" id="MobiDB-lite"/>
    </source>
</evidence>
<gene>
    <name evidence="2" type="ORF">SAMN04490239_9282</name>
</gene>
<sequence>MTGTVQGNPYPESASLTRSSTLGVSSDTPMQAVDPAPDPEWAALVDAAHRNVNELEHFNHTSGQRGSSWALPVPDGAYRDIPVWSGKGAWLRQVRHVITDTDIGRTAVKQHRIGVETMIAVAATHARFADSTTGRDVTAAVATIGRAAGVSESAVQRARRVLRDVGMGHEVARGRHLRGNEFMAAELHHGGHQRRAASVWALSSPRWVIEATPQPAAPQRRTPARSVHRAQTHQQRRQRQQAAAAKAAASNPQLSGHDTLSFGSKVLEKFSRKRELTKRAQTRAGATTTNTNRPLHTQRAAAQLAQLAPALTPDGHIGQLVDVLVRTGVDTTRWTGRDIADALTRDTQNRGWTWPDAKIWNTGGYSVQNPVRYAHMRLSRIDFTGPSPSEQRARIDAQRRAEQAARATEAAEARSRAASAEHRSAMRANWRTLATRASSTRPGGVQE</sequence>
<feature type="region of interest" description="Disordered" evidence="1">
    <location>
        <begin position="273"/>
        <end position="293"/>
    </location>
</feature>
<feature type="compositionally biased region" description="Low complexity" evidence="1">
    <location>
        <begin position="240"/>
        <end position="249"/>
    </location>
</feature>
<name>A0A1H5EMK4_9NOCA</name>
<feature type="region of interest" description="Disordered" evidence="1">
    <location>
        <begin position="1"/>
        <end position="37"/>
    </location>
</feature>
<feature type="compositionally biased region" description="Polar residues" evidence="1">
    <location>
        <begin position="250"/>
        <end position="259"/>
    </location>
</feature>
<dbReference type="AlphaFoldDB" id="A0A1H5EMK4"/>
<feature type="compositionally biased region" description="Basic and acidic residues" evidence="1">
    <location>
        <begin position="391"/>
        <end position="424"/>
    </location>
</feature>
<feature type="region of interest" description="Disordered" evidence="1">
    <location>
        <begin position="384"/>
        <end position="447"/>
    </location>
</feature>
<evidence type="ECO:0008006" key="4">
    <source>
        <dbReference type="Google" id="ProtNLM"/>
    </source>
</evidence>
<feature type="region of interest" description="Disordered" evidence="1">
    <location>
        <begin position="213"/>
        <end position="259"/>
    </location>
</feature>
<keyword evidence="3" id="KW-1185">Reference proteome</keyword>
<protein>
    <recommendedName>
        <fullName evidence="4">Replication protein</fullName>
    </recommendedName>
</protein>
<organism evidence="2 3">
    <name type="scientific">Rhodococcus koreensis</name>
    <dbReference type="NCBI Taxonomy" id="99653"/>
    <lineage>
        <taxon>Bacteria</taxon>
        <taxon>Bacillati</taxon>
        <taxon>Actinomycetota</taxon>
        <taxon>Actinomycetes</taxon>
        <taxon>Mycobacteriales</taxon>
        <taxon>Nocardiaceae</taxon>
        <taxon>Rhodococcus</taxon>
    </lineage>
</organism>
<reference evidence="3" key="1">
    <citation type="submission" date="2016-10" db="EMBL/GenBank/DDBJ databases">
        <authorList>
            <person name="Varghese N."/>
            <person name="Submissions S."/>
        </authorList>
    </citation>
    <scope>NUCLEOTIDE SEQUENCE [LARGE SCALE GENOMIC DNA]</scope>
    <source>
        <strain evidence="3">DSM 44498</strain>
    </source>
</reference>
<feature type="compositionally biased region" description="Polar residues" evidence="1">
    <location>
        <begin position="14"/>
        <end position="29"/>
    </location>
</feature>
<dbReference type="Proteomes" id="UP000183561">
    <property type="component" value="Unassembled WGS sequence"/>
</dbReference>
<feature type="compositionally biased region" description="Basic residues" evidence="1">
    <location>
        <begin position="222"/>
        <end position="239"/>
    </location>
</feature>
<accession>A0A1H5EMK4</accession>
<evidence type="ECO:0000313" key="2">
    <source>
        <dbReference type="EMBL" id="SED92309.1"/>
    </source>
</evidence>
<feature type="compositionally biased region" description="Low complexity" evidence="1">
    <location>
        <begin position="282"/>
        <end position="293"/>
    </location>
</feature>
<proteinExistence type="predicted"/>
<dbReference type="EMBL" id="FNSV01000006">
    <property type="protein sequence ID" value="SED92309.1"/>
    <property type="molecule type" value="Genomic_DNA"/>
</dbReference>